<dbReference type="Proteomes" id="UP000236290">
    <property type="component" value="Unassembled WGS sequence"/>
</dbReference>
<feature type="compositionally biased region" description="Basic and acidic residues" evidence="1">
    <location>
        <begin position="23"/>
        <end position="47"/>
    </location>
</feature>
<dbReference type="AlphaFoldDB" id="A0A2K0UAP6"/>
<proteinExistence type="predicted"/>
<evidence type="ECO:0000256" key="1">
    <source>
        <dbReference type="SAM" id="MobiDB-lite"/>
    </source>
</evidence>
<evidence type="ECO:0000313" key="2">
    <source>
        <dbReference type="EMBL" id="PNP54857.1"/>
    </source>
</evidence>
<dbReference type="OrthoDB" id="3261350at2759"/>
<dbReference type="EMBL" id="MTYI01000056">
    <property type="protein sequence ID" value="PNP54857.1"/>
    <property type="molecule type" value="Genomic_DNA"/>
</dbReference>
<protein>
    <submittedName>
        <fullName evidence="2">Uncharacterized protein</fullName>
    </submittedName>
</protein>
<gene>
    <name evidence="2" type="ORF">THARTR1_04546</name>
</gene>
<feature type="compositionally biased region" description="Basic and acidic residues" evidence="1">
    <location>
        <begin position="1"/>
        <end position="15"/>
    </location>
</feature>
<sequence length="208" mass="22758">MDDENKKLLTEKKEGVPPADAYPKADKGEPALTKLDKAQKEYTERSLSRTATTVRDTEGSNKLQVKGWLDSRIMQLEADIADLKEQLQIANLDVEIGMSCMVVEIERPWLHAELFADAELDSGKDTTKLESAVSASSTTANLSVGYSPFALSGSDSSSKSKFRIKMNFTATGCKISVQALQIVSWIQTLLPRLPKPKTGVSTMKGLFA</sequence>
<feature type="region of interest" description="Disordered" evidence="1">
    <location>
        <begin position="1"/>
        <end position="58"/>
    </location>
</feature>
<evidence type="ECO:0000313" key="3">
    <source>
        <dbReference type="Proteomes" id="UP000236290"/>
    </source>
</evidence>
<comment type="caution">
    <text evidence="2">The sequence shown here is derived from an EMBL/GenBank/DDBJ whole genome shotgun (WGS) entry which is preliminary data.</text>
</comment>
<organism evidence="2 3">
    <name type="scientific">Trichoderma harzianum</name>
    <name type="common">Hypocrea lixii</name>
    <dbReference type="NCBI Taxonomy" id="5544"/>
    <lineage>
        <taxon>Eukaryota</taxon>
        <taxon>Fungi</taxon>
        <taxon>Dikarya</taxon>
        <taxon>Ascomycota</taxon>
        <taxon>Pezizomycotina</taxon>
        <taxon>Sordariomycetes</taxon>
        <taxon>Hypocreomycetidae</taxon>
        <taxon>Hypocreales</taxon>
        <taxon>Hypocreaceae</taxon>
        <taxon>Trichoderma</taxon>
    </lineage>
</organism>
<reference evidence="2 3" key="1">
    <citation type="submission" date="2017-02" db="EMBL/GenBank/DDBJ databases">
        <title>Genomes of Trichoderma spp. with biocontrol activity.</title>
        <authorList>
            <person name="Gardiner D."/>
            <person name="Kazan K."/>
            <person name="Vos C."/>
            <person name="Harvey P."/>
        </authorList>
    </citation>
    <scope>NUCLEOTIDE SEQUENCE [LARGE SCALE GENOMIC DNA]</scope>
    <source>
        <strain evidence="2 3">Tr1</strain>
    </source>
</reference>
<name>A0A2K0UAP6_TRIHA</name>
<accession>A0A2K0UAP6</accession>